<keyword evidence="4" id="KW-1185">Reference proteome</keyword>
<feature type="transmembrane region" description="Helical" evidence="2">
    <location>
        <begin position="116"/>
        <end position="137"/>
    </location>
</feature>
<reference evidence="3 4" key="1">
    <citation type="submission" date="2019-02" db="EMBL/GenBank/DDBJ databases">
        <title>Sequencing the genomes of 1000 actinobacteria strains.</title>
        <authorList>
            <person name="Klenk H.-P."/>
        </authorList>
    </citation>
    <scope>NUCLEOTIDE SEQUENCE [LARGE SCALE GENOMIC DNA]</scope>
    <source>
        <strain evidence="3 4">DSM 45779</strain>
    </source>
</reference>
<dbReference type="AlphaFoldDB" id="A0A4Q7UXL5"/>
<evidence type="ECO:0000256" key="2">
    <source>
        <dbReference type="SAM" id="Phobius"/>
    </source>
</evidence>
<feature type="compositionally biased region" description="Low complexity" evidence="1">
    <location>
        <begin position="164"/>
        <end position="182"/>
    </location>
</feature>
<gene>
    <name evidence="3" type="ORF">EV383_1736</name>
</gene>
<evidence type="ECO:0000313" key="3">
    <source>
        <dbReference type="EMBL" id="RZT84879.1"/>
    </source>
</evidence>
<evidence type="ECO:0000313" key="4">
    <source>
        <dbReference type="Proteomes" id="UP000291591"/>
    </source>
</evidence>
<feature type="region of interest" description="Disordered" evidence="1">
    <location>
        <begin position="1"/>
        <end position="46"/>
    </location>
</feature>
<keyword evidence="2" id="KW-1133">Transmembrane helix</keyword>
<dbReference type="EMBL" id="SHKL01000001">
    <property type="protein sequence ID" value="RZT84879.1"/>
    <property type="molecule type" value="Genomic_DNA"/>
</dbReference>
<dbReference type="RefSeq" id="WP_130289424.1">
    <property type="nucleotide sequence ID" value="NZ_SHKL01000001.1"/>
</dbReference>
<feature type="compositionally biased region" description="Basic residues" evidence="1">
    <location>
        <begin position="23"/>
        <end position="34"/>
    </location>
</feature>
<protein>
    <submittedName>
        <fullName evidence="3">Uncharacterized protein</fullName>
    </submittedName>
</protein>
<evidence type="ECO:0000256" key="1">
    <source>
        <dbReference type="SAM" id="MobiDB-lite"/>
    </source>
</evidence>
<proteinExistence type="predicted"/>
<name>A0A4Q7UXL5_PSEST</name>
<keyword evidence="2" id="KW-0812">Transmembrane</keyword>
<sequence length="182" mass="18687">MEELDVMVRTGGEIPRPRTGADRRRRRTRRRVPVARRSGPGTATVTPLAPRRRVCVPGPDTAGAPGAVPVPVLPAAIAGAAAVPERAPRTRACLVPARTAGHRTRGHRVRTRTERFLVGLATVLCSAVAVVVLGLLADASAGRVDAPGVGVPSPEPGYSAPAWSVPSPGSDGVVPSGVGSSR</sequence>
<feature type="region of interest" description="Disordered" evidence="1">
    <location>
        <begin position="149"/>
        <end position="182"/>
    </location>
</feature>
<organism evidence="3 4">
    <name type="scientific">Pseudonocardia sediminis</name>
    <dbReference type="NCBI Taxonomy" id="1397368"/>
    <lineage>
        <taxon>Bacteria</taxon>
        <taxon>Bacillati</taxon>
        <taxon>Actinomycetota</taxon>
        <taxon>Actinomycetes</taxon>
        <taxon>Pseudonocardiales</taxon>
        <taxon>Pseudonocardiaceae</taxon>
        <taxon>Pseudonocardia</taxon>
    </lineage>
</organism>
<dbReference type="Proteomes" id="UP000291591">
    <property type="component" value="Unassembled WGS sequence"/>
</dbReference>
<accession>A0A4Q7UXL5</accession>
<comment type="caution">
    <text evidence="3">The sequence shown here is derived from an EMBL/GenBank/DDBJ whole genome shotgun (WGS) entry which is preliminary data.</text>
</comment>
<keyword evidence="2" id="KW-0472">Membrane</keyword>